<dbReference type="EMBL" id="KQ030751">
    <property type="protein sequence ID" value="KJZ69190.1"/>
    <property type="molecule type" value="Genomic_DNA"/>
</dbReference>
<dbReference type="Proteomes" id="UP000054481">
    <property type="component" value="Unassembled WGS sequence"/>
</dbReference>
<evidence type="ECO:0008006" key="4">
    <source>
        <dbReference type="Google" id="ProtNLM"/>
    </source>
</evidence>
<sequence length="291" mass="32575">MAEQIQNLRAEREADRDATRDQIRSLQESLTSSRPTPPDTESECRPEPLNELDRLLDAPTRKTRPTLPDPTKFEGIRSKFRAWLSEMRNKLRVDGRVIGSKADQFAYIYARLGGAPQQMTIAYVEAGGRGGDSDPDQYLQYLEECYGDPNARTRALENLRSLRQGDKESFAALLPRFEKELADSGGATWPEEVKISYLEGALRQDLRLATVYAAPTRTTYAEWVQALQSLSSGLECVGRRDALRSGGGNCDSRGRDSDGDTKMTGVNRIGQEWPSKTPRQISRTGKRSSRV</sequence>
<feature type="compositionally biased region" description="Polar residues" evidence="1">
    <location>
        <begin position="24"/>
        <end position="34"/>
    </location>
</feature>
<name>A0A0F7ZJ29_9HYPO</name>
<evidence type="ECO:0000256" key="1">
    <source>
        <dbReference type="SAM" id="MobiDB-lite"/>
    </source>
</evidence>
<reference evidence="2 3" key="1">
    <citation type="journal article" date="2014" name="Genome Biol. Evol.">
        <title>Comparative genomics and transcriptomics analyses reveal divergent lifestyle features of nematode endoparasitic fungus Hirsutella minnesotensis.</title>
        <authorList>
            <person name="Lai Y."/>
            <person name="Liu K."/>
            <person name="Zhang X."/>
            <person name="Zhang X."/>
            <person name="Li K."/>
            <person name="Wang N."/>
            <person name="Shu C."/>
            <person name="Wu Y."/>
            <person name="Wang C."/>
            <person name="Bushley K.E."/>
            <person name="Xiang M."/>
            <person name="Liu X."/>
        </authorList>
    </citation>
    <scope>NUCLEOTIDE SEQUENCE [LARGE SCALE GENOMIC DNA]</scope>
    <source>
        <strain evidence="2 3">3608</strain>
    </source>
</reference>
<accession>A0A0F7ZJ29</accession>
<feature type="compositionally biased region" description="Basic and acidic residues" evidence="1">
    <location>
        <begin position="42"/>
        <end position="60"/>
    </location>
</feature>
<feature type="compositionally biased region" description="Basic and acidic residues" evidence="1">
    <location>
        <begin position="9"/>
        <end position="23"/>
    </location>
</feature>
<protein>
    <recommendedName>
        <fullName evidence="4">Retrotransposon gag domain-containing protein</fullName>
    </recommendedName>
</protein>
<feature type="region of interest" description="Disordered" evidence="1">
    <location>
        <begin position="1"/>
        <end position="72"/>
    </location>
</feature>
<feature type="region of interest" description="Disordered" evidence="1">
    <location>
        <begin position="245"/>
        <end position="291"/>
    </location>
</feature>
<gene>
    <name evidence="2" type="ORF">HIM_11423</name>
</gene>
<feature type="compositionally biased region" description="Basic and acidic residues" evidence="1">
    <location>
        <begin position="252"/>
        <end position="261"/>
    </location>
</feature>
<dbReference type="OrthoDB" id="4779067at2759"/>
<dbReference type="AlphaFoldDB" id="A0A0F7ZJ29"/>
<proteinExistence type="predicted"/>
<keyword evidence="3" id="KW-1185">Reference proteome</keyword>
<evidence type="ECO:0000313" key="3">
    <source>
        <dbReference type="Proteomes" id="UP000054481"/>
    </source>
</evidence>
<evidence type="ECO:0000313" key="2">
    <source>
        <dbReference type="EMBL" id="KJZ69190.1"/>
    </source>
</evidence>
<organism evidence="2 3">
    <name type="scientific">Hirsutella minnesotensis 3608</name>
    <dbReference type="NCBI Taxonomy" id="1043627"/>
    <lineage>
        <taxon>Eukaryota</taxon>
        <taxon>Fungi</taxon>
        <taxon>Dikarya</taxon>
        <taxon>Ascomycota</taxon>
        <taxon>Pezizomycotina</taxon>
        <taxon>Sordariomycetes</taxon>
        <taxon>Hypocreomycetidae</taxon>
        <taxon>Hypocreales</taxon>
        <taxon>Ophiocordycipitaceae</taxon>
        <taxon>Hirsutella</taxon>
    </lineage>
</organism>